<organism evidence="2 3">
    <name type="scientific">Linnemannia exigua</name>
    <dbReference type="NCBI Taxonomy" id="604196"/>
    <lineage>
        <taxon>Eukaryota</taxon>
        <taxon>Fungi</taxon>
        <taxon>Fungi incertae sedis</taxon>
        <taxon>Mucoromycota</taxon>
        <taxon>Mortierellomycotina</taxon>
        <taxon>Mortierellomycetes</taxon>
        <taxon>Mortierellales</taxon>
        <taxon>Mortierellaceae</taxon>
        <taxon>Linnemannia</taxon>
    </lineage>
</organism>
<comment type="caution">
    <text evidence="2">The sequence shown here is derived from an EMBL/GenBank/DDBJ whole genome shotgun (WGS) entry which is preliminary data.</text>
</comment>
<feature type="region of interest" description="Disordered" evidence="1">
    <location>
        <begin position="301"/>
        <end position="337"/>
    </location>
</feature>
<accession>A0AAD4D7D2</accession>
<gene>
    <name evidence="2" type="ORF">BGZ95_001353</name>
</gene>
<protein>
    <submittedName>
        <fullName evidence="2">Uncharacterized protein</fullName>
    </submittedName>
</protein>
<evidence type="ECO:0000313" key="3">
    <source>
        <dbReference type="Proteomes" id="UP001194580"/>
    </source>
</evidence>
<feature type="compositionally biased region" description="Pro residues" evidence="1">
    <location>
        <begin position="235"/>
        <end position="244"/>
    </location>
</feature>
<feature type="compositionally biased region" description="Low complexity" evidence="1">
    <location>
        <begin position="245"/>
        <end position="257"/>
    </location>
</feature>
<reference evidence="2" key="1">
    <citation type="journal article" date="2020" name="Fungal Divers.">
        <title>Resolving the Mortierellaceae phylogeny through synthesis of multi-gene phylogenetics and phylogenomics.</title>
        <authorList>
            <person name="Vandepol N."/>
            <person name="Liber J."/>
            <person name="Desiro A."/>
            <person name="Na H."/>
            <person name="Kennedy M."/>
            <person name="Barry K."/>
            <person name="Grigoriev I.V."/>
            <person name="Miller A.N."/>
            <person name="O'Donnell K."/>
            <person name="Stajich J.E."/>
            <person name="Bonito G."/>
        </authorList>
    </citation>
    <scope>NUCLEOTIDE SEQUENCE</scope>
    <source>
        <strain evidence="2">NRRL 28262</strain>
    </source>
</reference>
<feature type="non-terminal residue" evidence="2">
    <location>
        <position position="350"/>
    </location>
</feature>
<feature type="region of interest" description="Disordered" evidence="1">
    <location>
        <begin position="154"/>
        <end position="182"/>
    </location>
</feature>
<name>A0AAD4D7D2_9FUNG</name>
<sequence length="350" mass="37556">MNKCIAYPETYGMFQDIFLSEKQRQRILFNTHQRLYRYVTSILNPVPGWESRSSVIDPQIREKIESLVTFFSTPMDPTQTSHHQYTLSPITELSTPGPVPGHFQQQSGGGKTNGPSITPILLLCPADFTTLFYFVCPQLRTTYATPVSLASSTHMTRSNSFNGKGIPVTRQRTSSETPPTYPAAMRAAAGSITTATGSIVTAKGTHPPNVTRTHKRASPSFTFFSGAASSLPFKAKPPQPPPLEKSPSAPAPSEMTSTGLTLLSLSGIKPGQAASPRTATVEVTSSAGIAAASNPCPILDLKDESSSTAAPATHPFVSAHSPAETNSAVQHWDDKSLMPDLKSAIQELKK</sequence>
<evidence type="ECO:0000313" key="2">
    <source>
        <dbReference type="EMBL" id="KAG0270929.1"/>
    </source>
</evidence>
<dbReference type="AlphaFoldDB" id="A0AAD4D7D2"/>
<dbReference type="Proteomes" id="UP001194580">
    <property type="component" value="Unassembled WGS sequence"/>
</dbReference>
<keyword evidence="3" id="KW-1185">Reference proteome</keyword>
<proteinExistence type="predicted"/>
<evidence type="ECO:0000256" key="1">
    <source>
        <dbReference type="SAM" id="MobiDB-lite"/>
    </source>
</evidence>
<dbReference type="EMBL" id="JAAAIL010001275">
    <property type="protein sequence ID" value="KAG0270929.1"/>
    <property type="molecule type" value="Genomic_DNA"/>
</dbReference>
<feature type="region of interest" description="Disordered" evidence="1">
    <location>
        <begin position="231"/>
        <end position="257"/>
    </location>
</feature>